<keyword evidence="1 3" id="KW-0808">Transferase</keyword>
<organism evidence="3 4">
    <name type="scientific">Rhodococcus coprophilus</name>
    <dbReference type="NCBI Taxonomy" id="38310"/>
    <lineage>
        <taxon>Bacteria</taxon>
        <taxon>Bacillati</taxon>
        <taxon>Actinomycetota</taxon>
        <taxon>Actinomycetes</taxon>
        <taxon>Mycobacteriales</taxon>
        <taxon>Nocardiaceae</taxon>
        <taxon>Rhodococcus</taxon>
    </lineage>
</organism>
<dbReference type="STRING" id="1219011.GCA_001895045_03533"/>
<dbReference type="EC" id="2.4.1.345" evidence="3"/>
<protein>
    <submittedName>
        <fullName evidence="3">Glycosyltransferase</fullName>
        <ecNumber evidence="3">2.4.1.345</ecNumber>
    </submittedName>
</protein>
<name>A0A2X4U7W8_9NOCA</name>
<dbReference type="KEGG" id="rcr:NCTC10994_03199"/>
<keyword evidence="3" id="KW-0328">Glycosyltransferase</keyword>
<evidence type="ECO:0000313" key="4">
    <source>
        <dbReference type="Proteomes" id="UP000249091"/>
    </source>
</evidence>
<dbReference type="PANTHER" id="PTHR12526">
    <property type="entry name" value="GLYCOSYLTRANSFERASE"/>
    <property type="match status" value="1"/>
</dbReference>
<dbReference type="Gene3D" id="3.40.50.2000">
    <property type="entry name" value="Glycogen Phosphorylase B"/>
    <property type="match status" value="2"/>
</dbReference>
<dbReference type="AlphaFoldDB" id="A0A2X4U7W8"/>
<proteinExistence type="predicted"/>
<dbReference type="InterPro" id="IPR001296">
    <property type="entry name" value="Glyco_trans_1"/>
</dbReference>
<evidence type="ECO:0000313" key="3">
    <source>
        <dbReference type="EMBL" id="SQI35957.1"/>
    </source>
</evidence>
<accession>A0A2X4U7W8</accession>
<evidence type="ECO:0000256" key="1">
    <source>
        <dbReference type="ARBA" id="ARBA00022679"/>
    </source>
</evidence>
<dbReference type="RefSeq" id="WP_072703273.1">
    <property type="nucleotide sequence ID" value="NZ_JAFBBL010000001.1"/>
</dbReference>
<keyword evidence="4" id="KW-1185">Reference proteome</keyword>
<feature type="domain" description="Glycosyl transferase family 1" evidence="2">
    <location>
        <begin position="194"/>
        <end position="342"/>
    </location>
</feature>
<dbReference type="GO" id="GO:0043750">
    <property type="term" value="F:phosphatidylinositol alpha-mannosyltransferase activity"/>
    <property type="evidence" value="ECO:0007669"/>
    <property type="project" value="UniProtKB-EC"/>
</dbReference>
<sequence>MTEPLLFVAHTGQRSGAEKVLLALVDHALEQGRHVIVACPDGPLADALPGSVTRLVLPPLGLQGQEGVRRLLGLASLPLRWGRAGGRIRRTRSSENARIVCNSLFALPAVAVAVAGTGQVSRTAWLVHDTLSSRRQTVVARLGRYGVGTAVAVSGATAEPVRELGFRTVIARNGVPVGEPRPDPPAAVTQRVGILASITEWKGHRVLLEAVSRIPGVHLDVAGTPFPGDEPFLDELRARASLPDLRGRVSFLGHVPPAQVLDTWDVMVSASTSPEAGPLGVLEAMARGVPVVGTDHGGTAEYLAGGAGVLVPPGDPDALAAALIRVLGDPGLRRDISAVARRRVESLHDIERTLPEMASALWQ</sequence>
<evidence type="ECO:0000259" key="2">
    <source>
        <dbReference type="Pfam" id="PF00534"/>
    </source>
</evidence>
<dbReference type="CDD" id="cd03801">
    <property type="entry name" value="GT4_PimA-like"/>
    <property type="match status" value="1"/>
</dbReference>
<dbReference type="SUPFAM" id="SSF53756">
    <property type="entry name" value="UDP-Glycosyltransferase/glycogen phosphorylase"/>
    <property type="match status" value="1"/>
</dbReference>
<dbReference type="Pfam" id="PF00534">
    <property type="entry name" value="Glycos_transf_1"/>
    <property type="match status" value="1"/>
</dbReference>
<gene>
    <name evidence="3" type="primary">pimA_2</name>
    <name evidence="3" type="ORF">NCTC10994_03199</name>
</gene>
<dbReference type="Proteomes" id="UP000249091">
    <property type="component" value="Chromosome 1"/>
</dbReference>
<dbReference type="EMBL" id="LS483468">
    <property type="protein sequence ID" value="SQI35957.1"/>
    <property type="molecule type" value="Genomic_DNA"/>
</dbReference>
<reference evidence="3 4" key="1">
    <citation type="submission" date="2018-06" db="EMBL/GenBank/DDBJ databases">
        <authorList>
            <consortium name="Pathogen Informatics"/>
            <person name="Doyle S."/>
        </authorList>
    </citation>
    <scope>NUCLEOTIDE SEQUENCE [LARGE SCALE GENOMIC DNA]</scope>
    <source>
        <strain evidence="3 4">NCTC10994</strain>
    </source>
</reference>